<accession>A0A9J5Z1P2</accession>
<name>A0A9J5Z1P2_SOLCO</name>
<dbReference type="Proteomes" id="UP000824120">
    <property type="component" value="Chromosome 5"/>
</dbReference>
<evidence type="ECO:0000256" key="1">
    <source>
        <dbReference type="SAM" id="MobiDB-lite"/>
    </source>
</evidence>
<proteinExistence type="predicted"/>
<gene>
    <name evidence="2" type="ORF">H5410_027593</name>
</gene>
<reference evidence="2 3" key="1">
    <citation type="submission" date="2020-09" db="EMBL/GenBank/DDBJ databases">
        <title>De no assembly of potato wild relative species, Solanum commersonii.</title>
        <authorList>
            <person name="Cho K."/>
        </authorList>
    </citation>
    <scope>NUCLEOTIDE SEQUENCE [LARGE SCALE GENOMIC DNA]</scope>
    <source>
        <strain evidence="2">LZ3.2</strain>
        <tissue evidence="2">Leaf</tissue>
    </source>
</reference>
<keyword evidence="3" id="KW-1185">Reference proteome</keyword>
<organism evidence="2 3">
    <name type="scientific">Solanum commersonii</name>
    <name type="common">Commerson's wild potato</name>
    <name type="synonym">Commerson's nightshade</name>
    <dbReference type="NCBI Taxonomy" id="4109"/>
    <lineage>
        <taxon>Eukaryota</taxon>
        <taxon>Viridiplantae</taxon>
        <taxon>Streptophyta</taxon>
        <taxon>Embryophyta</taxon>
        <taxon>Tracheophyta</taxon>
        <taxon>Spermatophyta</taxon>
        <taxon>Magnoliopsida</taxon>
        <taxon>eudicotyledons</taxon>
        <taxon>Gunneridae</taxon>
        <taxon>Pentapetalae</taxon>
        <taxon>asterids</taxon>
        <taxon>lamiids</taxon>
        <taxon>Solanales</taxon>
        <taxon>Solanaceae</taxon>
        <taxon>Solanoideae</taxon>
        <taxon>Solaneae</taxon>
        <taxon>Solanum</taxon>
    </lineage>
</organism>
<feature type="region of interest" description="Disordered" evidence="1">
    <location>
        <begin position="1"/>
        <end position="24"/>
    </location>
</feature>
<evidence type="ECO:0000313" key="3">
    <source>
        <dbReference type="Proteomes" id="UP000824120"/>
    </source>
</evidence>
<protein>
    <submittedName>
        <fullName evidence="2">Uncharacterized protein</fullName>
    </submittedName>
</protein>
<sequence>MASSPAVMARMSPVSPPRLSDQSQLERLDLRNKTHKQLPTTSSSNSVINIMSSKRELDGTRKNISLDCNEVIHGMLIRRDESPNKVLQHTTKSANSIIPIVRSEELNSAQIATELPGRRLQIQAFSQQIRGDLLESPVTKILAVEKR</sequence>
<evidence type="ECO:0000313" key="2">
    <source>
        <dbReference type="EMBL" id="KAG5606101.1"/>
    </source>
</evidence>
<comment type="caution">
    <text evidence="2">The sequence shown here is derived from an EMBL/GenBank/DDBJ whole genome shotgun (WGS) entry which is preliminary data.</text>
</comment>
<dbReference type="EMBL" id="JACXVP010000005">
    <property type="protein sequence ID" value="KAG5606101.1"/>
    <property type="molecule type" value="Genomic_DNA"/>
</dbReference>
<dbReference type="AlphaFoldDB" id="A0A9J5Z1P2"/>